<evidence type="ECO:0000313" key="3">
    <source>
        <dbReference type="EnsemblPlants" id="PNT69383"/>
    </source>
</evidence>
<dbReference type="Gramene" id="PNT69383">
    <property type="protein sequence ID" value="PNT69383"/>
    <property type="gene ID" value="BRADI_3g54491v3"/>
</dbReference>
<dbReference type="InParanoid" id="A0A2K2D531"/>
<evidence type="ECO:0000313" key="4">
    <source>
        <dbReference type="Proteomes" id="UP000008810"/>
    </source>
</evidence>
<feature type="transmembrane region" description="Helical" evidence="1">
    <location>
        <begin position="46"/>
        <end position="69"/>
    </location>
</feature>
<evidence type="ECO:0000256" key="1">
    <source>
        <dbReference type="SAM" id="Phobius"/>
    </source>
</evidence>
<sequence length="75" mass="8800">MYLGMQLVEIDEFMQPSLYMSNLSIDDMHVRAVTSWKYQIHSCHRFLPCFLIPRSIVTVLCFLSCLLIPNSYIVQ</sequence>
<evidence type="ECO:0000313" key="2">
    <source>
        <dbReference type="EMBL" id="PNT69383.1"/>
    </source>
</evidence>
<dbReference type="AlphaFoldDB" id="A0A2K2D531"/>
<reference evidence="2 3" key="1">
    <citation type="journal article" date="2010" name="Nature">
        <title>Genome sequencing and analysis of the model grass Brachypodium distachyon.</title>
        <authorList>
            <consortium name="International Brachypodium Initiative"/>
        </authorList>
    </citation>
    <scope>NUCLEOTIDE SEQUENCE [LARGE SCALE GENOMIC DNA]</scope>
    <source>
        <strain evidence="2 3">Bd21</strain>
    </source>
</reference>
<proteinExistence type="predicted"/>
<reference evidence="2" key="2">
    <citation type="submission" date="2017-06" db="EMBL/GenBank/DDBJ databases">
        <title>WGS assembly of Brachypodium distachyon.</title>
        <authorList>
            <consortium name="The International Brachypodium Initiative"/>
            <person name="Lucas S."/>
            <person name="Harmon-Smith M."/>
            <person name="Lail K."/>
            <person name="Tice H."/>
            <person name="Grimwood J."/>
            <person name="Bruce D."/>
            <person name="Barry K."/>
            <person name="Shu S."/>
            <person name="Lindquist E."/>
            <person name="Wang M."/>
            <person name="Pitluck S."/>
            <person name="Vogel J.P."/>
            <person name="Garvin D.F."/>
            <person name="Mockler T.C."/>
            <person name="Schmutz J."/>
            <person name="Rokhsar D."/>
            <person name="Bevan M.W."/>
        </authorList>
    </citation>
    <scope>NUCLEOTIDE SEQUENCE</scope>
    <source>
        <strain evidence="2">Bd21</strain>
    </source>
</reference>
<organism evidence="2">
    <name type="scientific">Brachypodium distachyon</name>
    <name type="common">Purple false brome</name>
    <name type="synonym">Trachynia distachya</name>
    <dbReference type="NCBI Taxonomy" id="15368"/>
    <lineage>
        <taxon>Eukaryota</taxon>
        <taxon>Viridiplantae</taxon>
        <taxon>Streptophyta</taxon>
        <taxon>Embryophyta</taxon>
        <taxon>Tracheophyta</taxon>
        <taxon>Spermatophyta</taxon>
        <taxon>Magnoliopsida</taxon>
        <taxon>Liliopsida</taxon>
        <taxon>Poales</taxon>
        <taxon>Poaceae</taxon>
        <taxon>BOP clade</taxon>
        <taxon>Pooideae</taxon>
        <taxon>Stipodae</taxon>
        <taxon>Brachypodieae</taxon>
        <taxon>Brachypodium</taxon>
    </lineage>
</organism>
<keyword evidence="1" id="KW-0472">Membrane</keyword>
<dbReference type="Proteomes" id="UP000008810">
    <property type="component" value="Chromosome 3"/>
</dbReference>
<keyword evidence="4" id="KW-1185">Reference proteome</keyword>
<dbReference type="EnsemblPlants" id="PNT69383">
    <property type="protein sequence ID" value="PNT69383"/>
    <property type="gene ID" value="BRADI_3g54491v3"/>
</dbReference>
<keyword evidence="1" id="KW-0812">Transmembrane</keyword>
<name>A0A2K2D531_BRADI</name>
<reference evidence="3" key="3">
    <citation type="submission" date="2018-08" db="UniProtKB">
        <authorList>
            <consortium name="EnsemblPlants"/>
        </authorList>
    </citation>
    <scope>IDENTIFICATION</scope>
    <source>
        <strain evidence="3">cv. Bd21</strain>
    </source>
</reference>
<accession>A0A2K2D531</accession>
<gene>
    <name evidence="2" type="ORF">BRADI_3g54491v3</name>
</gene>
<protein>
    <submittedName>
        <fullName evidence="2 3">Uncharacterized protein</fullName>
    </submittedName>
</protein>
<dbReference type="EMBL" id="CM000882">
    <property type="protein sequence ID" value="PNT69383.1"/>
    <property type="molecule type" value="Genomic_DNA"/>
</dbReference>
<keyword evidence="1" id="KW-1133">Transmembrane helix</keyword>